<dbReference type="InterPro" id="IPR012776">
    <property type="entry name" value="Trimethyllysine_dOase"/>
</dbReference>
<reference evidence="18 19" key="1">
    <citation type="journal article" date="2019" name="Sci. Rep.">
        <title>Comparative genomics of chytrid fungi reveal insights into the obligate biotrophic and pathogenic lifestyle of Synchytrium endobioticum.</title>
        <authorList>
            <person name="van de Vossenberg B.T.L.H."/>
            <person name="Warris S."/>
            <person name="Nguyen H.D.T."/>
            <person name="van Gent-Pelzer M.P.E."/>
            <person name="Joly D.L."/>
            <person name="van de Geest H.C."/>
            <person name="Bonants P.J.M."/>
            <person name="Smith D.S."/>
            <person name="Levesque C.A."/>
            <person name="van der Lee T.A.J."/>
        </authorList>
    </citation>
    <scope>NUCLEOTIDE SEQUENCE [LARGE SCALE GENOMIC DNA]</scope>
    <source>
        <strain evidence="18 19">JEL517</strain>
    </source>
</reference>
<evidence type="ECO:0000256" key="1">
    <source>
        <dbReference type="ARBA" id="ARBA00001954"/>
    </source>
</evidence>
<dbReference type="RefSeq" id="XP_031026926.1">
    <property type="nucleotide sequence ID" value="XM_031167188.1"/>
</dbReference>
<dbReference type="UniPathway" id="UPA00118"/>
<dbReference type="FunFam" id="3.30.2020.30:FF:000002">
    <property type="entry name" value="Putative gamma-butyrobetaine dioxygenase"/>
    <property type="match status" value="1"/>
</dbReference>
<evidence type="ECO:0000256" key="2">
    <source>
        <dbReference type="ARBA" id="ARBA00001961"/>
    </source>
</evidence>
<dbReference type="InterPro" id="IPR003819">
    <property type="entry name" value="TauD/TfdA-like"/>
</dbReference>
<feature type="domain" description="TauD/TfdA-like" evidence="16">
    <location>
        <begin position="194"/>
        <end position="445"/>
    </location>
</feature>
<dbReference type="NCBIfam" id="TIGR02410">
    <property type="entry name" value="carnitine_TMLD"/>
    <property type="match status" value="1"/>
</dbReference>
<dbReference type="FunFam" id="3.60.130.10:FF:000001">
    <property type="entry name" value="Trimethyllysine dioxygenase, mitochondrial"/>
    <property type="match status" value="1"/>
</dbReference>
<name>A0A507CAR6_9FUNG</name>
<evidence type="ECO:0000256" key="12">
    <source>
        <dbReference type="ARBA" id="ARBA00031778"/>
    </source>
</evidence>
<evidence type="ECO:0000256" key="13">
    <source>
        <dbReference type="ARBA" id="ARBA00032283"/>
    </source>
</evidence>
<comment type="caution">
    <text evidence="18">The sequence shown here is derived from an EMBL/GenBank/DDBJ whole genome shotgun (WGS) entry which is preliminary data.</text>
</comment>
<dbReference type="PANTHER" id="PTHR10696:SF51">
    <property type="entry name" value="TRIMETHYLLYSINE DIOXYGENASE, MITOCHONDRIAL"/>
    <property type="match status" value="1"/>
</dbReference>
<keyword evidence="19" id="KW-1185">Reference proteome</keyword>
<keyword evidence="7" id="KW-0124">Carnitine biosynthesis</keyword>
<comment type="catalytic activity">
    <reaction evidence="15">
        <text>N(6),N(6),N(6)-trimethyl-L-lysine + 2-oxoglutarate + O2 = (3S)-3-hydroxy-N(6),N(6),N(6)-trimethyl-L-lysine + succinate + CO2</text>
        <dbReference type="Rhea" id="RHEA:14181"/>
        <dbReference type="ChEBI" id="CHEBI:15379"/>
        <dbReference type="ChEBI" id="CHEBI:16526"/>
        <dbReference type="ChEBI" id="CHEBI:16810"/>
        <dbReference type="ChEBI" id="CHEBI:30031"/>
        <dbReference type="ChEBI" id="CHEBI:58100"/>
        <dbReference type="ChEBI" id="CHEBI:141499"/>
        <dbReference type="EC" id="1.14.11.8"/>
    </reaction>
</comment>
<evidence type="ECO:0000256" key="10">
    <source>
        <dbReference type="ARBA" id="ARBA00023004"/>
    </source>
</evidence>
<dbReference type="PANTHER" id="PTHR10696">
    <property type="entry name" value="GAMMA-BUTYROBETAINE HYDROXYLASE-RELATED"/>
    <property type="match status" value="1"/>
</dbReference>
<comment type="cofactor">
    <cofactor evidence="2">
        <name>L-ascorbate</name>
        <dbReference type="ChEBI" id="CHEBI:38290"/>
    </cofactor>
</comment>
<evidence type="ECO:0000256" key="7">
    <source>
        <dbReference type="ARBA" id="ARBA00022873"/>
    </source>
</evidence>
<evidence type="ECO:0000313" key="18">
    <source>
        <dbReference type="EMBL" id="TPX36712.1"/>
    </source>
</evidence>
<evidence type="ECO:0000313" key="19">
    <source>
        <dbReference type="Proteomes" id="UP000319731"/>
    </source>
</evidence>
<dbReference type="GeneID" id="42002485"/>
<comment type="cofactor">
    <cofactor evidence="1">
        <name>Fe(2+)</name>
        <dbReference type="ChEBI" id="CHEBI:29033"/>
    </cofactor>
</comment>
<dbReference type="CDD" id="cd00250">
    <property type="entry name" value="CAS_like"/>
    <property type="match status" value="1"/>
</dbReference>
<dbReference type="EMBL" id="QEAO01000004">
    <property type="protein sequence ID" value="TPX36712.1"/>
    <property type="molecule type" value="Genomic_DNA"/>
</dbReference>
<dbReference type="STRING" id="1806994.A0A507CAR6"/>
<organism evidence="18 19">
    <name type="scientific">Synchytrium microbalum</name>
    <dbReference type="NCBI Taxonomy" id="1806994"/>
    <lineage>
        <taxon>Eukaryota</taxon>
        <taxon>Fungi</taxon>
        <taxon>Fungi incertae sedis</taxon>
        <taxon>Chytridiomycota</taxon>
        <taxon>Chytridiomycota incertae sedis</taxon>
        <taxon>Chytridiomycetes</taxon>
        <taxon>Synchytriales</taxon>
        <taxon>Synchytriaceae</taxon>
        <taxon>Synchytrium</taxon>
    </lineage>
</organism>
<evidence type="ECO:0000256" key="14">
    <source>
        <dbReference type="ARBA" id="ARBA00046008"/>
    </source>
</evidence>
<dbReference type="GO" id="GO:0005506">
    <property type="term" value="F:iron ion binding"/>
    <property type="evidence" value="ECO:0007669"/>
    <property type="project" value="InterPro"/>
</dbReference>
<evidence type="ECO:0000256" key="3">
    <source>
        <dbReference type="ARBA" id="ARBA00005022"/>
    </source>
</evidence>
<dbReference type="Gene3D" id="3.30.2020.30">
    <property type="match status" value="1"/>
</dbReference>
<keyword evidence="9" id="KW-0560">Oxidoreductase</keyword>
<feature type="domain" description="Gamma-butyrobetaine hydroxylase-like N-terminal" evidence="17">
    <location>
        <begin position="93"/>
        <end position="174"/>
    </location>
</feature>
<dbReference type="Pfam" id="PF02668">
    <property type="entry name" value="TauD"/>
    <property type="match status" value="1"/>
</dbReference>
<evidence type="ECO:0000259" key="16">
    <source>
        <dbReference type="Pfam" id="PF02668"/>
    </source>
</evidence>
<dbReference type="Proteomes" id="UP000319731">
    <property type="component" value="Unassembled WGS sequence"/>
</dbReference>
<keyword evidence="8 18" id="KW-0223">Dioxygenase</keyword>
<dbReference type="EC" id="1.14.11.8" evidence="5"/>
<evidence type="ECO:0000256" key="8">
    <source>
        <dbReference type="ARBA" id="ARBA00022964"/>
    </source>
</evidence>
<keyword evidence="10" id="KW-0408">Iron</keyword>
<evidence type="ECO:0000256" key="6">
    <source>
        <dbReference type="ARBA" id="ARBA00022723"/>
    </source>
</evidence>
<evidence type="ECO:0000256" key="9">
    <source>
        <dbReference type="ARBA" id="ARBA00023002"/>
    </source>
</evidence>
<evidence type="ECO:0000256" key="4">
    <source>
        <dbReference type="ARBA" id="ARBA00008654"/>
    </source>
</evidence>
<evidence type="ECO:0000256" key="11">
    <source>
        <dbReference type="ARBA" id="ARBA00030363"/>
    </source>
</evidence>
<comment type="function">
    <text evidence="14">Converts trimethyllysine (TML) into hydroxytrimethyllysine (HTML).</text>
</comment>
<comment type="similarity">
    <text evidence="4">Belongs to the gamma-BBH/TMLD family.</text>
</comment>
<dbReference type="Pfam" id="PF06155">
    <property type="entry name" value="GBBH-like_N"/>
    <property type="match status" value="1"/>
</dbReference>
<dbReference type="GO" id="GO:0045329">
    <property type="term" value="P:carnitine biosynthetic process"/>
    <property type="evidence" value="ECO:0007669"/>
    <property type="project" value="UniProtKB-UniPathway"/>
</dbReference>
<sequence length="468" mass="53200">MFPRARQIASKAVHIESGLATPSIHISRTIKPITRLQHSQTQPVSNTITYGNPHQISIPAKRTRSPIRFGGNAAIQPNLQTDNTVIGPSARIENGRLVVRFTDGLETAFNMIWLRDHCRCPKCYHTVTKQRLVDTFSIPRDIRPSTIHVENTEHVVINWNHDNHTSTFPLSWLREHSYAPKLAAPRVTRQKKLWGAELIENLPVTNYEDVMGGDEGLAQWLYCLDVYGFGIVDGCPPTPEDTEKLIQRISFIRRTHYGDFWDFTADLEHGDTAYTTMALPAHTDNTYFTDPAGLQVFHMLSNTCQGGKSLYVDGFHIASQLSSQNPWAHHALSTIRTPAHAAGDKTQIIQPNPSTFPLLNLDPTTHELYQVRYNNDDRSILSNLSPKEIELYYDALREWIRLVRAPENELWMQLVPGRVVAMDNWRVLHGRSSFGVGIRRVAGAYVGNDDWKSRMRVVLDRSDARERI</sequence>
<gene>
    <name evidence="18" type="ORF">SmJEL517_g01260</name>
</gene>
<keyword evidence="6" id="KW-0479">Metal-binding</keyword>
<dbReference type="InterPro" id="IPR042098">
    <property type="entry name" value="TauD-like_sf"/>
</dbReference>
<evidence type="ECO:0000256" key="5">
    <source>
        <dbReference type="ARBA" id="ARBA00012267"/>
    </source>
</evidence>
<accession>A0A507CAR6</accession>
<dbReference type="InterPro" id="IPR050411">
    <property type="entry name" value="AlphaKG_dependent_hydroxylases"/>
</dbReference>
<dbReference type="GO" id="GO:0005739">
    <property type="term" value="C:mitochondrion"/>
    <property type="evidence" value="ECO:0007669"/>
    <property type="project" value="TreeGrafter"/>
</dbReference>
<dbReference type="GO" id="GO:0050353">
    <property type="term" value="F:trimethyllysine dioxygenase activity"/>
    <property type="evidence" value="ECO:0007669"/>
    <property type="project" value="UniProtKB-EC"/>
</dbReference>
<protein>
    <recommendedName>
        <fullName evidence="5">trimethyllysine dioxygenase</fullName>
        <ecNumber evidence="5">1.14.11.8</ecNumber>
    </recommendedName>
    <alternativeName>
        <fullName evidence="12">Epsilon-trimethyllysine 2-oxoglutarate dioxygenase</fullName>
    </alternativeName>
    <alternativeName>
        <fullName evidence="11">TML hydroxylase</fullName>
    </alternativeName>
    <alternativeName>
        <fullName evidence="13">TML-alpha-ketoglutarate dioxygenase</fullName>
    </alternativeName>
</protein>
<evidence type="ECO:0000256" key="15">
    <source>
        <dbReference type="ARBA" id="ARBA00049334"/>
    </source>
</evidence>
<dbReference type="OrthoDB" id="408743at2759"/>
<dbReference type="Gene3D" id="3.60.130.10">
    <property type="entry name" value="Clavaminate synthase-like"/>
    <property type="match status" value="1"/>
</dbReference>
<comment type="pathway">
    <text evidence="3">Amine and polyamine biosynthesis; carnitine biosynthesis.</text>
</comment>
<evidence type="ECO:0000259" key="17">
    <source>
        <dbReference type="Pfam" id="PF06155"/>
    </source>
</evidence>
<dbReference type="InterPro" id="IPR038492">
    <property type="entry name" value="GBBH-like_N_sf"/>
</dbReference>
<dbReference type="SUPFAM" id="SSF51197">
    <property type="entry name" value="Clavaminate synthase-like"/>
    <property type="match status" value="1"/>
</dbReference>
<dbReference type="AlphaFoldDB" id="A0A507CAR6"/>
<dbReference type="InterPro" id="IPR010376">
    <property type="entry name" value="GBBH-like_N"/>
</dbReference>
<proteinExistence type="inferred from homology"/>